<reference evidence="3" key="1">
    <citation type="submission" date="2022-10" db="EMBL/GenBank/DDBJ databases">
        <authorList>
            <person name="Chen Y."/>
            <person name="Dougan E. K."/>
            <person name="Chan C."/>
            <person name="Rhodes N."/>
            <person name="Thang M."/>
        </authorList>
    </citation>
    <scope>NUCLEOTIDE SEQUENCE</scope>
</reference>
<dbReference type="InterPro" id="IPR018488">
    <property type="entry name" value="cNMP-bd_CS"/>
</dbReference>
<dbReference type="InterPro" id="IPR000595">
    <property type="entry name" value="cNMP-bd_dom"/>
</dbReference>
<comment type="caution">
    <text evidence="3">The sequence shown here is derived from an EMBL/GenBank/DDBJ whole genome shotgun (WGS) entry which is preliminary data.</text>
</comment>
<dbReference type="PROSITE" id="PS50042">
    <property type="entry name" value="CNMP_BINDING_3"/>
    <property type="match status" value="2"/>
</dbReference>
<evidence type="ECO:0000313" key="6">
    <source>
        <dbReference type="Proteomes" id="UP001152797"/>
    </source>
</evidence>
<dbReference type="Gene3D" id="2.60.120.10">
    <property type="entry name" value="Jelly Rolls"/>
    <property type="match status" value="2"/>
</dbReference>
<gene>
    <name evidence="3" type="ORF">C1SCF055_LOCUS12927</name>
</gene>
<evidence type="ECO:0000313" key="5">
    <source>
        <dbReference type="EMBL" id="CAL4772795.1"/>
    </source>
</evidence>
<dbReference type="SUPFAM" id="SSF51206">
    <property type="entry name" value="cAMP-binding domain-like"/>
    <property type="match status" value="2"/>
</dbReference>
<accession>A0A9P1C688</accession>
<protein>
    <submittedName>
        <fullName evidence="5">cAMP-dependent protein kinase regulatory subunit (PKA regulatory subunit)</fullName>
    </submittedName>
</protein>
<evidence type="ECO:0000313" key="4">
    <source>
        <dbReference type="EMBL" id="CAL1138858.1"/>
    </source>
</evidence>
<organism evidence="3">
    <name type="scientific">Cladocopium goreaui</name>
    <dbReference type="NCBI Taxonomy" id="2562237"/>
    <lineage>
        <taxon>Eukaryota</taxon>
        <taxon>Sar</taxon>
        <taxon>Alveolata</taxon>
        <taxon>Dinophyceae</taxon>
        <taxon>Suessiales</taxon>
        <taxon>Symbiodiniaceae</taxon>
        <taxon>Cladocopium</taxon>
    </lineage>
</organism>
<name>A0A9P1C688_9DINO</name>
<reference evidence="4" key="2">
    <citation type="submission" date="2024-04" db="EMBL/GenBank/DDBJ databases">
        <authorList>
            <person name="Chen Y."/>
            <person name="Shah S."/>
            <person name="Dougan E. K."/>
            <person name="Thang M."/>
            <person name="Chan C."/>
        </authorList>
    </citation>
    <scope>NUCLEOTIDE SEQUENCE [LARGE SCALE GENOMIC DNA]</scope>
</reference>
<dbReference type="PRINTS" id="PR00103">
    <property type="entry name" value="CAMPKINASE"/>
</dbReference>
<feature type="compositionally biased region" description="Low complexity" evidence="1">
    <location>
        <begin position="108"/>
        <end position="135"/>
    </location>
</feature>
<feature type="domain" description="Cyclic nucleotide-binding" evidence="2">
    <location>
        <begin position="331"/>
        <end position="392"/>
    </location>
</feature>
<feature type="region of interest" description="Disordered" evidence="1">
    <location>
        <begin position="102"/>
        <end position="144"/>
    </location>
</feature>
<evidence type="ECO:0000259" key="2">
    <source>
        <dbReference type="PROSITE" id="PS50042"/>
    </source>
</evidence>
<sequence length="932" mass="100680">MAELGGANRDVLKRQLQILRKSPEQRSPEDVRAFAASLSKTKFFQDLGEHEKIQVCRYLKLEGAPGDTTLFKQGDRGDKFYLILCGSVGVFIKDVEAKDVEASKTEPSAEGANGAAGAQPPSPGAASSPSPVPQGEPEAPRKEQSVGWVKLAKLVHGAVPPTVAELQLEGALIEPPEVPSEVPSATASALALDAPEDAVRVEEVELPMDGKASPHLQPSSPKQLTIAEGAAQGGTPRRGPSESESRLSSKSVGSEHSDAAEGRSPSPALVRETSLLSEIKSIGAFAKKEEEASADSKRPPGPPGPAGTGRIMRAILARPLFHLRGPKLIEVAQLQVGDSFGEVALQTDQPRAATVKTRGDAIFATLLREDYKAILHSQLSKLQQDRQSFLRSIPLLEALPNIPNLAALLQSRAFCRHGILINVGTPVMHIYLVSSGTFSVRGRIKVKPPQDRPSKTDRPAWSEPRRRPSEPNHQEKEKFPTKSEKIPVSRTILSLVLPGTTYGLSHFLKGDREHLRQVICESSSGLVYTLFAKDVAAHLNQKERSQVIAIAAAEEAFFKQRCMAVGQLHGSANSAVKRVWPPEKTLLDKIREFRDVFSAKSIYSPEGRLRAIGSAFLEESKHLETQLHLEKVQAAKQSVHSTGEIAMTSMASDAAEAPELVLPSGWRMQYLAENVFRACHDTANPGALAADLRAALEKDIRLARRSKRQLVPISRRPWNPLEDVPATAETPRNTTKESLAPVQPGRAPQRPDPYLSQHTLGSGALSVVRSEESLELSLESPTTTMQLGQLEQLGLSSTLEVEADCSKCSKSIESMGTDEECSSSLPWDFFSSRLLDLSPGSFRPHLSGSLALPTMTMTGTVGPVGPVGAVPTSRCSTGLPQSRGTSKGSRDLDSPWPWPQSVQSVHLDQVFVAKSKNSRPSSQSLSLARAHF</sequence>
<feature type="compositionally biased region" description="Basic and acidic residues" evidence="1">
    <location>
        <begin position="239"/>
        <end position="261"/>
    </location>
</feature>
<evidence type="ECO:0000313" key="3">
    <source>
        <dbReference type="EMBL" id="CAI3985483.1"/>
    </source>
</evidence>
<feature type="domain" description="Cyclic nucleotide-binding" evidence="2">
    <location>
        <begin position="43"/>
        <end position="94"/>
    </location>
</feature>
<dbReference type="AlphaFoldDB" id="A0A9P1C688"/>
<dbReference type="CDD" id="cd00038">
    <property type="entry name" value="CAP_ED"/>
    <property type="match status" value="2"/>
</dbReference>
<feature type="compositionally biased region" description="Basic and acidic residues" evidence="1">
    <location>
        <begin position="287"/>
        <end position="298"/>
    </location>
</feature>
<proteinExistence type="predicted"/>
<dbReference type="InterPro" id="IPR018490">
    <property type="entry name" value="cNMP-bd_dom_sf"/>
</dbReference>
<dbReference type="OrthoDB" id="417078at2759"/>
<dbReference type="EMBL" id="CAMXCT010000994">
    <property type="protein sequence ID" value="CAI3985483.1"/>
    <property type="molecule type" value="Genomic_DNA"/>
</dbReference>
<dbReference type="PANTHER" id="PTHR23011:SF28">
    <property type="entry name" value="CYCLIC NUCLEOTIDE-BINDING DOMAIN CONTAINING PROTEIN"/>
    <property type="match status" value="1"/>
</dbReference>
<feature type="region of interest" description="Disordered" evidence="1">
    <location>
        <begin position="443"/>
        <end position="485"/>
    </location>
</feature>
<dbReference type="EMBL" id="CAMXCT020000994">
    <property type="protein sequence ID" value="CAL1138858.1"/>
    <property type="molecule type" value="Genomic_DNA"/>
</dbReference>
<feature type="region of interest" description="Disordered" evidence="1">
    <location>
        <begin position="287"/>
        <end position="309"/>
    </location>
</feature>
<dbReference type="InterPro" id="IPR014710">
    <property type="entry name" value="RmlC-like_jellyroll"/>
</dbReference>
<dbReference type="PROSITE" id="PS00889">
    <property type="entry name" value="CNMP_BINDING_2"/>
    <property type="match status" value="1"/>
</dbReference>
<dbReference type="Proteomes" id="UP001152797">
    <property type="component" value="Unassembled WGS sequence"/>
</dbReference>
<dbReference type="PANTHER" id="PTHR23011">
    <property type="entry name" value="CYCLIC NUCLEOTIDE-BINDING DOMAIN CONTAINING PROTEIN"/>
    <property type="match status" value="1"/>
</dbReference>
<feature type="region of interest" description="Disordered" evidence="1">
    <location>
        <begin position="717"/>
        <end position="759"/>
    </location>
</feature>
<feature type="region of interest" description="Disordered" evidence="1">
    <location>
        <begin position="869"/>
        <end position="900"/>
    </location>
</feature>
<evidence type="ECO:0000256" key="1">
    <source>
        <dbReference type="SAM" id="MobiDB-lite"/>
    </source>
</evidence>
<feature type="compositionally biased region" description="Basic and acidic residues" evidence="1">
    <location>
        <begin position="448"/>
        <end position="485"/>
    </location>
</feature>
<feature type="compositionally biased region" description="Polar residues" evidence="1">
    <location>
        <begin position="873"/>
        <end position="887"/>
    </location>
</feature>
<keyword evidence="6" id="KW-1185">Reference proteome</keyword>
<feature type="region of interest" description="Disordered" evidence="1">
    <location>
        <begin position="176"/>
        <end position="269"/>
    </location>
</feature>
<dbReference type="EMBL" id="CAMXCT030000994">
    <property type="protein sequence ID" value="CAL4772795.1"/>
    <property type="molecule type" value="Genomic_DNA"/>
</dbReference>